<comment type="pathway">
    <text evidence="2">Glycan biosynthesis; sucrose metabolism.</text>
</comment>
<dbReference type="GO" id="GO:0005773">
    <property type="term" value="C:vacuole"/>
    <property type="evidence" value="ECO:0000318"/>
    <property type="project" value="GO_Central"/>
</dbReference>
<keyword evidence="4" id="KW-0813">Transport</keyword>
<evidence type="ECO:0000256" key="10">
    <source>
        <dbReference type="ARBA" id="ARBA00044504"/>
    </source>
</evidence>
<dbReference type="PANTHER" id="PTHR19432">
    <property type="entry name" value="SUGAR TRANSPORTER"/>
    <property type="match status" value="1"/>
</dbReference>
<keyword evidence="8 11" id="KW-1133">Transmembrane helix</keyword>
<keyword evidence="13" id="KW-1185">Reference proteome</keyword>
<evidence type="ECO:0000256" key="2">
    <source>
        <dbReference type="ARBA" id="ARBA00004914"/>
    </source>
</evidence>
<dbReference type="EMBL" id="CM007890">
    <property type="protein sequence ID" value="OTG35969.1"/>
    <property type="molecule type" value="Genomic_DNA"/>
</dbReference>
<evidence type="ECO:0000256" key="3">
    <source>
        <dbReference type="ARBA" id="ARBA00007134"/>
    </source>
</evidence>
<dbReference type="GO" id="GO:0005886">
    <property type="term" value="C:plasma membrane"/>
    <property type="evidence" value="ECO:0000318"/>
    <property type="project" value="GO_Central"/>
</dbReference>
<accession>A0A251VKW7</accession>
<evidence type="ECO:0000256" key="4">
    <source>
        <dbReference type="ARBA" id="ARBA00022448"/>
    </source>
</evidence>
<dbReference type="InParanoid" id="A0A251VKW7"/>
<feature type="transmembrane region" description="Helical" evidence="11">
    <location>
        <begin position="228"/>
        <end position="248"/>
    </location>
</feature>
<reference evidence="13" key="1">
    <citation type="journal article" date="2017" name="Nature">
        <title>The sunflower genome provides insights into oil metabolism, flowering and Asterid evolution.</title>
        <authorList>
            <person name="Badouin H."/>
            <person name="Gouzy J."/>
            <person name="Grassa C.J."/>
            <person name="Murat F."/>
            <person name="Staton S.E."/>
            <person name="Cottret L."/>
            <person name="Lelandais-Briere C."/>
            <person name="Owens G.L."/>
            <person name="Carrere S."/>
            <person name="Mayjonade B."/>
            <person name="Legrand L."/>
            <person name="Gill N."/>
            <person name="Kane N.C."/>
            <person name="Bowers J.E."/>
            <person name="Hubner S."/>
            <person name="Bellec A."/>
            <person name="Berard A."/>
            <person name="Berges H."/>
            <person name="Blanchet N."/>
            <person name="Boniface M.C."/>
            <person name="Brunel D."/>
            <person name="Catrice O."/>
            <person name="Chaidir N."/>
            <person name="Claudel C."/>
            <person name="Donnadieu C."/>
            <person name="Faraut T."/>
            <person name="Fievet G."/>
            <person name="Helmstetter N."/>
            <person name="King M."/>
            <person name="Knapp S.J."/>
            <person name="Lai Z."/>
            <person name="Le Paslier M.C."/>
            <person name="Lippi Y."/>
            <person name="Lorenzon L."/>
            <person name="Mandel J.R."/>
            <person name="Marage G."/>
            <person name="Marchand G."/>
            <person name="Marquand E."/>
            <person name="Bret-Mestries E."/>
            <person name="Morien E."/>
            <person name="Nambeesan S."/>
            <person name="Nguyen T."/>
            <person name="Pegot-Espagnet P."/>
            <person name="Pouilly N."/>
            <person name="Raftis F."/>
            <person name="Sallet E."/>
            <person name="Schiex T."/>
            <person name="Thomas J."/>
            <person name="Vandecasteele C."/>
            <person name="Vares D."/>
            <person name="Vear F."/>
            <person name="Vautrin S."/>
            <person name="Crespi M."/>
            <person name="Mangin B."/>
            <person name="Burke J.M."/>
            <person name="Salse J."/>
            <person name="Munos S."/>
            <person name="Vincourt P."/>
            <person name="Rieseberg L.H."/>
            <person name="Langlade N.B."/>
        </authorList>
    </citation>
    <scope>NUCLEOTIDE SEQUENCE [LARGE SCALE GENOMIC DNA]</scope>
    <source>
        <strain evidence="13">cv. SF193</strain>
    </source>
</reference>
<feature type="transmembrane region" description="Helical" evidence="11">
    <location>
        <begin position="176"/>
        <end position="196"/>
    </location>
</feature>
<feature type="transmembrane region" description="Helical" evidence="11">
    <location>
        <begin position="463"/>
        <end position="481"/>
    </location>
</feature>
<comment type="similarity">
    <text evidence="10">Belongs to the major facilitator superfamily. Phosphate:H(+) symporter (TC 2.A.1.9) family.</text>
</comment>
<evidence type="ECO:0000313" key="13">
    <source>
        <dbReference type="Proteomes" id="UP000215914"/>
    </source>
</evidence>
<comment type="similarity">
    <text evidence="3">Belongs to the glycoside-pentoside-hexuronide (GPH) cation symporter transporter (TC 2.A.2.4) family.</text>
</comment>
<comment type="subcellular location">
    <subcellularLocation>
        <location evidence="1">Membrane</location>
        <topology evidence="1">Multi-pass membrane protein</topology>
    </subcellularLocation>
</comment>
<evidence type="ECO:0000256" key="8">
    <source>
        <dbReference type="ARBA" id="ARBA00022989"/>
    </source>
</evidence>
<feature type="transmembrane region" description="Helical" evidence="11">
    <location>
        <begin position="36"/>
        <end position="56"/>
    </location>
</feature>
<evidence type="ECO:0000313" key="12">
    <source>
        <dbReference type="EMBL" id="OTG35969.1"/>
    </source>
</evidence>
<keyword evidence="6 11" id="KW-0812">Transmembrane</keyword>
<evidence type="ECO:0000256" key="5">
    <source>
        <dbReference type="ARBA" id="ARBA00022597"/>
    </source>
</evidence>
<protein>
    <submittedName>
        <fullName evidence="12">Putative major facilitator superfamily domain-containing protein</fullName>
    </submittedName>
</protein>
<dbReference type="GO" id="GO:0008506">
    <property type="term" value="F:sucrose:proton symporter activity"/>
    <property type="evidence" value="ECO:0000318"/>
    <property type="project" value="GO_Central"/>
</dbReference>
<feature type="transmembrane region" description="Helical" evidence="11">
    <location>
        <begin position="305"/>
        <end position="328"/>
    </location>
</feature>
<evidence type="ECO:0000256" key="1">
    <source>
        <dbReference type="ARBA" id="ARBA00004141"/>
    </source>
</evidence>
<evidence type="ECO:0000256" key="7">
    <source>
        <dbReference type="ARBA" id="ARBA00022847"/>
    </source>
</evidence>
<evidence type="ECO:0000256" key="11">
    <source>
        <dbReference type="SAM" id="Phobius"/>
    </source>
</evidence>
<feature type="transmembrane region" description="Helical" evidence="11">
    <location>
        <begin position="340"/>
        <end position="359"/>
    </location>
</feature>
<organism evidence="12 13">
    <name type="scientific">Helianthus annuus</name>
    <name type="common">Common sunflower</name>
    <dbReference type="NCBI Taxonomy" id="4232"/>
    <lineage>
        <taxon>Eukaryota</taxon>
        <taxon>Viridiplantae</taxon>
        <taxon>Streptophyta</taxon>
        <taxon>Embryophyta</taxon>
        <taxon>Tracheophyta</taxon>
        <taxon>Spermatophyta</taxon>
        <taxon>Magnoliopsida</taxon>
        <taxon>eudicotyledons</taxon>
        <taxon>Gunneridae</taxon>
        <taxon>Pentapetalae</taxon>
        <taxon>asterids</taxon>
        <taxon>campanulids</taxon>
        <taxon>Asterales</taxon>
        <taxon>Asteraceae</taxon>
        <taxon>Asteroideae</taxon>
        <taxon>Heliantheae alliance</taxon>
        <taxon>Heliantheae</taxon>
        <taxon>Helianthus</taxon>
    </lineage>
</organism>
<feature type="transmembrane region" description="Helical" evidence="11">
    <location>
        <begin position="68"/>
        <end position="88"/>
    </location>
</feature>
<gene>
    <name evidence="12" type="ORF">HannXRQ_Chr01g0002471</name>
</gene>
<evidence type="ECO:0000256" key="9">
    <source>
        <dbReference type="ARBA" id="ARBA00023136"/>
    </source>
</evidence>
<dbReference type="SUPFAM" id="SSF103473">
    <property type="entry name" value="MFS general substrate transporter"/>
    <property type="match status" value="1"/>
</dbReference>
<name>A0A251VKW7_HELAN</name>
<dbReference type="InterPro" id="IPR036259">
    <property type="entry name" value="MFS_trans_sf"/>
</dbReference>
<evidence type="ECO:0000256" key="6">
    <source>
        <dbReference type="ARBA" id="ARBA00022692"/>
    </source>
</evidence>
<dbReference type="Proteomes" id="UP000215914">
    <property type="component" value="Chromosome 1"/>
</dbReference>
<dbReference type="PANTHER" id="PTHR19432:SF70">
    <property type="entry name" value="SUCROSE TRANSPORT PROTEIN SUC1-RELATED"/>
    <property type="match status" value="1"/>
</dbReference>
<keyword evidence="5" id="KW-0762">Sugar transport</keyword>
<keyword evidence="7" id="KW-0769">Symport</keyword>
<dbReference type="AlphaFoldDB" id="A0A251VKW7"/>
<feature type="transmembrane region" description="Helical" evidence="11">
    <location>
        <begin position="134"/>
        <end position="155"/>
    </location>
</feature>
<sequence length="499" mass="53928">MVSAIAIGIQFGWALQLSLLTPYMQLIGVPHQWASFIWLFDPLSGLVVQPIVGYYSNRCTSCFGRRRPFIAGGAFLVAIVVFLIGYAANIGVSTGDKIGAPRKPCAIAVFGPCRALLADLASSNSTKIRAGNTLFAFFMAVRNVLGYSAGSYTHLYRISPFTKTDACDIFCANLKTCFLISVALLISIMLLAVWAVSEDPYVPEAAVENGATGKQHIVGALKELSKPMWILLLVTFFNWLAWFPFLLFDMDWMGKDIYGGKLGAQLYNRGVPAGALGLMLNSVVSGLASLCIERLARWVGGVKRLWGGMNFLLAVCLAMTLVVTHIARCEPEFTKATPKPGVVGLALATFAVLGAPLAMSKFSVTFSVPCALASIFYNNSRAGQVSGYRIIGLFEIFEIHIRIRIRKFGLSGFRISKFSDIQNFGYFGYVFSDISDSVSDPDFFEHPYGPWDSLMGGGNMPAFVVRAVAAAVSGIIAFTMLPSPPPDVLETVSGGGGMH</sequence>
<proteinExistence type="inferred from homology"/>
<keyword evidence="9 11" id="KW-0472">Membrane</keyword>